<protein>
    <submittedName>
        <fullName evidence="1">Uncharacterized protein</fullName>
    </submittedName>
</protein>
<evidence type="ECO:0000313" key="2">
    <source>
        <dbReference type="Proteomes" id="UP000184236"/>
    </source>
</evidence>
<proteinExistence type="predicted"/>
<name>A0A1M5AT75_9FLAO</name>
<sequence length="109" mass="12843">MKIILNTDSVEELNQDIRNKISKDLKTWEKKTDGNGYTLYYHSTKSGQWDDELFVKPFLNIEKKQIKFCITKSDGEIIDFEPSFGYLLGRFTEILLVNFSDRFSSLEFK</sequence>
<gene>
    <name evidence="1" type="ORF">SAMN05444408_11513</name>
</gene>
<dbReference type="AlphaFoldDB" id="A0A1M5AT75"/>
<dbReference type="OrthoDB" id="9132821at2"/>
<dbReference type="Proteomes" id="UP000184236">
    <property type="component" value="Unassembled WGS sequence"/>
</dbReference>
<reference evidence="2" key="1">
    <citation type="submission" date="2016-11" db="EMBL/GenBank/DDBJ databases">
        <authorList>
            <person name="Varghese N."/>
            <person name="Submissions S."/>
        </authorList>
    </citation>
    <scope>NUCLEOTIDE SEQUENCE [LARGE SCALE GENOMIC DNA]</scope>
    <source>
        <strain evidence="2">DSM 26898</strain>
    </source>
</reference>
<dbReference type="RefSeq" id="WP_072885838.1">
    <property type="nucleotide sequence ID" value="NZ_FQVO01000015.1"/>
</dbReference>
<evidence type="ECO:0000313" key="1">
    <source>
        <dbReference type="EMBL" id="SHF33468.1"/>
    </source>
</evidence>
<dbReference type="STRING" id="1302685.SAMN05444408_11513"/>
<dbReference type="EMBL" id="FQVO01000015">
    <property type="protein sequence ID" value="SHF33468.1"/>
    <property type="molecule type" value="Genomic_DNA"/>
</dbReference>
<keyword evidence="2" id="KW-1185">Reference proteome</keyword>
<accession>A0A1M5AT75</accession>
<organism evidence="1 2">
    <name type="scientific">Chryseobacterium takakiae</name>
    <dbReference type="NCBI Taxonomy" id="1302685"/>
    <lineage>
        <taxon>Bacteria</taxon>
        <taxon>Pseudomonadati</taxon>
        <taxon>Bacteroidota</taxon>
        <taxon>Flavobacteriia</taxon>
        <taxon>Flavobacteriales</taxon>
        <taxon>Weeksellaceae</taxon>
        <taxon>Chryseobacterium group</taxon>
        <taxon>Chryseobacterium</taxon>
    </lineage>
</organism>